<dbReference type="HOGENOM" id="CLU_093757_2_0_3"/>
<feature type="domain" description="UreE urease accessory N-terminal" evidence="6">
    <location>
        <begin position="10"/>
        <end position="76"/>
    </location>
</feature>
<keyword evidence="2 5" id="KW-0963">Cytoplasm</keyword>
<evidence type="ECO:0000256" key="4">
    <source>
        <dbReference type="ARBA" id="ARBA00023186"/>
    </source>
</evidence>
<dbReference type="OrthoDB" id="5421304at2"/>
<dbReference type="Pfam" id="PF02814">
    <property type="entry name" value="UreE_N"/>
    <property type="match status" value="1"/>
</dbReference>
<keyword evidence="3 5" id="KW-0533">Nickel</keyword>
<accession>K9UAZ4</accession>
<dbReference type="SMART" id="SM00988">
    <property type="entry name" value="UreE_N"/>
    <property type="match status" value="1"/>
</dbReference>
<dbReference type="Pfam" id="PF05194">
    <property type="entry name" value="UreE_C"/>
    <property type="match status" value="1"/>
</dbReference>
<proteinExistence type="inferred from homology"/>
<evidence type="ECO:0000256" key="3">
    <source>
        <dbReference type="ARBA" id="ARBA00022596"/>
    </source>
</evidence>
<evidence type="ECO:0000313" key="7">
    <source>
        <dbReference type="EMBL" id="AFY91611.1"/>
    </source>
</evidence>
<dbReference type="SUPFAM" id="SSF69737">
    <property type="entry name" value="Urease metallochaperone UreE, C-terminal domain"/>
    <property type="match status" value="1"/>
</dbReference>
<sequence length="155" mass="16927">MSNDSSSTTAIAIDRKLDRHHHSSSPLLLWLTAEERTRSRHHFITADGTPVSLQLPRGTVLVDGDLLGSETTGVVVKVAAKPEPVLTVTSENAIDLLRAAYHLGNRHVSLEIAPTYLRLTPDSVLERMLVQLGDLQVVAEIAPFSPQGGAYRHQH</sequence>
<evidence type="ECO:0000256" key="1">
    <source>
        <dbReference type="ARBA" id="ARBA00004496"/>
    </source>
</evidence>
<dbReference type="AlphaFoldDB" id="K9UAZ4"/>
<dbReference type="Gene3D" id="3.30.70.790">
    <property type="entry name" value="UreE, C-terminal domain"/>
    <property type="match status" value="1"/>
</dbReference>
<dbReference type="GO" id="GO:0051082">
    <property type="term" value="F:unfolded protein binding"/>
    <property type="evidence" value="ECO:0007669"/>
    <property type="project" value="UniProtKB-UniRule"/>
</dbReference>
<name>K9UAZ4_CHAP6</name>
<dbReference type="SUPFAM" id="SSF69287">
    <property type="entry name" value="Urease metallochaperone UreE, N-terminal domain"/>
    <property type="match status" value="1"/>
</dbReference>
<dbReference type="PIRSF" id="PIRSF036402">
    <property type="entry name" value="Ureas_acces_UreE"/>
    <property type="match status" value="1"/>
</dbReference>
<dbReference type="InterPro" id="IPR007864">
    <property type="entry name" value="UreE_C_dom"/>
</dbReference>
<comment type="function">
    <text evidence="5">Involved in urease metallocenter assembly. Binds nickel. Probably functions as a nickel donor during metallocenter assembly.</text>
</comment>
<dbReference type="NCBIfam" id="NF009751">
    <property type="entry name" value="PRK13261.1-1"/>
    <property type="match status" value="1"/>
</dbReference>
<dbReference type="KEGG" id="cmp:Cha6605_0311"/>
<dbReference type="InterPro" id="IPR036118">
    <property type="entry name" value="UreE_N_sf"/>
</dbReference>
<protein>
    <recommendedName>
        <fullName evidence="5">Urease accessory protein UreE</fullName>
    </recommendedName>
</protein>
<dbReference type="InterPro" id="IPR004029">
    <property type="entry name" value="UreE_N"/>
</dbReference>
<evidence type="ECO:0000313" key="8">
    <source>
        <dbReference type="Proteomes" id="UP000010366"/>
    </source>
</evidence>
<evidence type="ECO:0000256" key="2">
    <source>
        <dbReference type="ARBA" id="ARBA00022490"/>
    </source>
</evidence>
<dbReference type="GO" id="GO:0006457">
    <property type="term" value="P:protein folding"/>
    <property type="evidence" value="ECO:0007669"/>
    <property type="project" value="InterPro"/>
</dbReference>
<organism evidence="7 8">
    <name type="scientific">Chamaesiphon minutus (strain ATCC 27169 / PCC 6605)</name>
    <dbReference type="NCBI Taxonomy" id="1173020"/>
    <lineage>
        <taxon>Bacteria</taxon>
        <taxon>Bacillati</taxon>
        <taxon>Cyanobacteriota</taxon>
        <taxon>Cyanophyceae</taxon>
        <taxon>Gomontiellales</taxon>
        <taxon>Chamaesiphonaceae</taxon>
        <taxon>Chamaesiphon</taxon>
    </lineage>
</organism>
<dbReference type="EMBL" id="CP003600">
    <property type="protein sequence ID" value="AFY91611.1"/>
    <property type="molecule type" value="Genomic_DNA"/>
</dbReference>
<dbReference type="GO" id="GO:0005737">
    <property type="term" value="C:cytoplasm"/>
    <property type="evidence" value="ECO:0007669"/>
    <property type="project" value="UniProtKB-SubCell"/>
</dbReference>
<comment type="subcellular location">
    <subcellularLocation>
        <location evidence="1 5">Cytoplasm</location>
    </subcellularLocation>
</comment>
<keyword evidence="8" id="KW-1185">Reference proteome</keyword>
<dbReference type="InterPro" id="IPR012406">
    <property type="entry name" value="UreE"/>
</dbReference>
<dbReference type="GO" id="GO:0019627">
    <property type="term" value="P:urea metabolic process"/>
    <property type="evidence" value="ECO:0007669"/>
    <property type="project" value="InterPro"/>
</dbReference>
<dbReference type="Gene3D" id="2.60.260.20">
    <property type="entry name" value="Urease metallochaperone UreE, N-terminal domain"/>
    <property type="match status" value="1"/>
</dbReference>
<dbReference type="STRING" id="1173020.Cha6605_0311"/>
<comment type="similarity">
    <text evidence="5">Belongs to the UreE family.</text>
</comment>
<dbReference type="eggNOG" id="COG2371">
    <property type="taxonomic scope" value="Bacteria"/>
</dbReference>
<evidence type="ECO:0000259" key="6">
    <source>
        <dbReference type="SMART" id="SM00988"/>
    </source>
</evidence>
<dbReference type="HAMAP" id="MF_00822">
    <property type="entry name" value="UreE"/>
    <property type="match status" value="1"/>
</dbReference>
<keyword evidence="4 5" id="KW-0143">Chaperone</keyword>
<dbReference type="Proteomes" id="UP000010366">
    <property type="component" value="Chromosome"/>
</dbReference>
<gene>
    <name evidence="5" type="primary">ureE</name>
    <name evidence="7" type="ORF">Cha6605_0311</name>
</gene>
<evidence type="ECO:0000256" key="5">
    <source>
        <dbReference type="HAMAP-Rule" id="MF_00822"/>
    </source>
</evidence>
<reference evidence="7 8" key="1">
    <citation type="submission" date="2012-05" db="EMBL/GenBank/DDBJ databases">
        <title>Finished chromosome of genome of Chamaesiphon sp. PCC 6605.</title>
        <authorList>
            <consortium name="US DOE Joint Genome Institute"/>
            <person name="Gugger M."/>
            <person name="Coursin T."/>
            <person name="Rippka R."/>
            <person name="Tandeau De Marsac N."/>
            <person name="Huntemann M."/>
            <person name="Wei C.-L."/>
            <person name="Han J."/>
            <person name="Detter J.C."/>
            <person name="Han C."/>
            <person name="Tapia R."/>
            <person name="Chen A."/>
            <person name="Kyrpides N."/>
            <person name="Mavromatis K."/>
            <person name="Markowitz V."/>
            <person name="Szeto E."/>
            <person name="Ivanova N."/>
            <person name="Pagani I."/>
            <person name="Pati A."/>
            <person name="Goodwin L."/>
            <person name="Nordberg H.P."/>
            <person name="Cantor M.N."/>
            <person name="Hua S.X."/>
            <person name="Woyke T."/>
            <person name="Kerfeld C.A."/>
        </authorList>
    </citation>
    <scope>NUCLEOTIDE SEQUENCE [LARGE SCALE GENOMIC DNA]</scope>
    <source>
        <strain evidence="8">ATCC 27169 / PCC 6605</strain>
    </source>
</reference>
<dbReference type="PATRIC" id="fig|1173020.3.peg.367"/>
<dbReference type="GO" id="GO:0065003">
    <property type="term" value="P:protein-containing complex assembly"/>
    <property type="evidence" value="ECO:0007669"/>
    <property type="project" value="InterPro"/>
</dbReference>
<dbReference type="GO" id="GO:0016151">
    <property type="term" value="F:nickel cation binding"/>
    <property type="evidence" value="ECO:0007669"/>
    <property type="project" value="UniProtKB-UniRule"/>
</dbReference>